<accession>A0A6J7BVJ4</accession>
<dbReference type="AlphaFoldDB" id="A0A6J7BVJ4"/>
<protein>
    <submittedName>
        <fullName evidence="7">Unannotated protein</fullName>
    </submittedName>
</protein>
<proteinExistence type="predicted"/>
<evidence type="ECO:0000313" key="9">
    <source>
        <dbReference type="EMBL" id="CAB5149659.1"/>
    </source>
</evidence>
<evidence type="ECO:0000313" key="3">
    <source>
        <dbReference type="EMBL" id="CAB4611882.1"/>
    </source>
</evidence>
<dbReference type="EMBL" id="CAFAAW010000098">
    <property type="protein sequence ID" value="CAB4813885.1"/>
    <property type="molecule type" value="Genomic_DNA"/>
</dbReference>
<dbReference type="EMBL" id="CAFBOH010000024">
    <property type="protein sequence ID" value="CAB4974325.1"/>
    <property type="molecule type" value="Genomic_DNA"/>
</dbReference>
<evidence type="ECO:0000313" key="4">
    <source>
        <dbReference type="EMBL" id="CAB4651589.1"/>
    </source>
</evidence>
<dbReference type="EMBL" id="CAEZXU010000012">
    <property type="protein sequence ID" value="CAB4693075.1"/>
    <property type="molecule type" value="Genomic_DNA"/>
</dbReference>
<dbReference type="EMBL" id="CAEZWN010000022">
    <property type="protein sequence ID" value="CAB4651589.1"/>
    <property type="molecule type" value="Genomic_DNA"/>
</dbReference>
<evidence type="ECO:0000313" key="5">
    <source>
        <dbReference type="EMBL" id="CAB4693075.1"/>
    </source>
</evidence>
<evidence type="ECO:0000313" key="6">
    <source>
        <dbReference type="EMBL" id="CAB4813885.1"/>
    </source>
</evidence>
<sequence length="51" mass="5734">MKSLILTALAIFFIGYAISILNKGSNSQKYERKAKNQWNSLTDGLDPTDEK</sequence>
<organism evidence="7">
    <name type="scientific">freshwater metagenome</name>
    <dbReference type="NCBI Taxonomy" id="449393"/>
    <lineage>
        <taxon>unclassified sequences</taxon>
        <taxon>metagenomes</taxon>
        <taxon>ecological metagenomes</taxon>
    </lineage>
</organism>
<gene>
    <name evidence="2" type="ORF">UFOPK1509_00306</name>
    <name evidence="3" type="ORF">UFOPK1854_00626</name>
    <name evidence="4" type="ORF">UFOPK2252_00382</name>
    <name evidence="5" type="ORF">UFOPK2592_00322</name>
    <name evidence="6" type="ORF">UFOPK3120_00772</name>
    <name evidence="7" type="ORF">UFOPK3282_00524</name>
    <name evidence="8" type="ORF">UFOPK3935_00341</name>
    <name evidence="1" type="ORF">UFOPK4171_00833</name>
    <name evidence="9" type="ORF">UFOPK4442_00557</name>
</gene>
<dbReference type="EMBL" id="CAEZUT010000058">
    <property type="protein sequence ID" value="CAB4611882.1"/>
    <property type="molecule type" value="Genomic_DNA"/>
</dbReference>
<evidence type="ECO:0000313" key="1">
    <source>
        <dbReference type="EMBL" id="CAB4341976.1"/>
    </source>
</evidence>
<evidence type="ECO:0000313" key="8">
    <source>
        <dbReference type="EMBL" id="CAB4974325.1"/>
    </source>
</evidence>
<reference evidence="7" key="1">
    <citation type="submission" date="2020-05" db="EMBL/GenBank/DDBJ databases">
        <authorList>
            <person name="Chiriac C."/>
            <person name="Salcher M."/>
            <person name="Ghai R."/>
            <person name="Kavagutti S V."/>
        </authorList>
    </citation>
    <scope>NUCLEOTIDE SEQUENCE</scope>
</reference>
<evidence type="ECO:0000313" key="2">
    <source>
        <dbReference type="EMBL" id="CAB4550889.1"/>
    </source>
</evidence>
<dbReference type="EMBL" id="CAFBSA010000093">
    <property type="protein sequence ID" value="CAB5149659.1"/>
    <property type="molecule type" value="Genomic_DNA"/>
</dbReference>
<dbReference type="EMBL" id="CAFBJG010000040">
    <property type="protein sequence ID" value="CAB4849440.1"/>
    <property type="molecule type" value="Genomic_DNA"/>
</dbReference>
<dbReference type="EMBL" id="CAEZSY010000027">
    <property type="protein sequence ID" value="CAB4550889.1"/>
    <property type="molecule type" value="Genomic_DNA"/>
</dbReference>
<evidence type="ECO:0000313" key="7">
    <source>
        <dbReference type="EMBL" id="CAB4849440.1"/>
    </source>
</evidence>
<name>A0A6J7BVJ4_9ZZZZ</name>
<dbReference type="EMBL" id="CAESAM010000087">
    <property type="protein sequence ID" value="CAB4341976.1"/>
    <property type="molecule type" value="Genomic_DNA"/>
</dbReference>